<proteinExistence type="predicted"/>
<evidence type="ECO:0000256" key="1">
    <source>
        <dbReference type="SAM" id="Coils"/>
    </source>
</evidence>
<gene>
    <name evidence="2" type="primary">CEP112</name>
</gene>
<dbReference type="Proteomes" id="UP000694520">
    <property type="component" value="Chromosome 19"/>
</dbReference>
<protein>
    <submittedName>
        <fullName evidence="2">Centrosomal protein 112</fullName>
    </submittedName>
</protein>
<accession>A0A8B9Y1I5</accession>
<reference evidence="2" key="1">
    <citation type="submission" date="2019-05" db="EMBL/GenBank/DDBJ databases">
        <authorList>
            <person name="Zhang S."/>
            <person name="Liu J."/>
        </authorList>
    </citation>
    <scope>NUCLEOTIDE SEQUENCE [LARGE SCALE GENOMIC DNA]</scope>
</reference>
<dbReference type="Ensembl" id="ENSBGRT00000034892.1">
    <property type="protein sequence ID" value="ENSBGRP00000030148.1"/>
    <property type="gene ID" value="ENSBGRG00000018479.1"/>
</dbReference>
<dbReference type="PANTHER" id="PTHR18871">
    <property type="entry name" value="CENTROSOMAL PROTEIN OF 112 KDA"/>
    <property type="match status" value="1"/>
</dbReference>
<dbReference type="InterPro" id="IPR055310">
    <property type="entry name" value="CEP112"/>
</dbReference>
<name>A0A8B9Y1I5_BOSMU</name>
<evidence type="ECO:0000313" key="3">
    <source>
        <dbReference type="Proteomes" id="UP000694520"/>
    </source>
</evidence>
<feature type="coiled-coil region" evidence="1">
    <location>
        <begin position="31"/>
        <end position="170"/>
    </location>
</feature>
<organism evidence="2 3">
    <name type="scientific">Bos mutus grunniens</name>
    <name type="common">Wild yak</name>
    <name type="synonym">Bos grunniens</name>
    <dbReference type="NCBI Taxonomy" id="30521"/>
    <lineage>
        <taxon>Eukaryota</taxon>
        <taxon>Metazoa</taxon>
        <taxon>Chordata</taxon>
        <taxon>Craniata</taxon>
        <taxon>Vertebrata</taxon>
        <taxon>Euteleostomi</taxon>
        <taxon>Mammalia</taxon>
        <taxon>Eutheria</taxon>
        <taxon>Laurasiatheria</taxon>
        <taxon>Artiodactyla</taxon>
        <taxon>Ruminantia</taxon>
        <taxon>Pecora</taxon>
        <taxon>Bovidae</taxon>
        <taxon>Bovinae</taxon>
        <taxon>Bos</taxon>
    </lineage>
</organism>
<dbReference type="AlphaFoldDB" id="A0A8B9Y1I5"/>
<dbReference type="PANTHER" id="PTHR18871:SF2">
    <property type="entry name" value="CENTROSOMAL PROTEIN OF 112 KDA"/>
    <property type="match status" value="1"/>
</dbReference>
<keyword evidence="3" id="KW-1185">Reference proteome</keyword>
<dbReference type="GeneTree" id="ENSGT00390000006544"/>
<evidence type="ECO:0000313" key="2">
    <source>
        <dbReference type="Ensembl" id="ENSBGRP00000030148.1"/>
    </source>
</evidence>
<sequence length="285" mass="31942">MEAQVHKLREELVSVNSQRKQQLVELGLLREEEKQRAARDHEAAVSKLKAESEKMRLELKKTHAAETELTLEKANSRLKQIEKEYTQKLAKSSQVIAELQGTVSSLREDSSRQQVAAERRLQEVVRKFEDEKQQLIRENERAVKALQEELENRSKQVRSIEKKLQHKELESQEQVLAHMAGSLVDFLQVQGLGDGGRPVSSGMLWPRVAECSGPAARGQPRDLSPAACGRKPCRQLCSPHSRISVSRAGFILNQLNGDSSQHPEQAWGHPEAEGGCSYLGSCSEP</sequence>
<keyword evidence="1" id="KW-0175">Coiled coil</keyword>
<reference evidence="2" key="3">
    <citation type="submission" date="2025-09" db="UniProtKB">
        <authorList>
            <consortium name="Ensembl"/>
        </authorList>
    </citation>
    <scope>IDENTIFICATION</scope>
</reference>
<reference evidence="2" key="2">
    <citation type="submission" date="2025-08" db="UniProtKB">
        <authorList>
            <consortium name="Ensembl"/>
        </authorList>
    </citation>
    <scope>IDENTIFICATION</scope>
</reference>